<name>A0A3P1B5T6_9FLAO</name>
<dbReference type="AlphaFoldDB" id="A0A3P1B5T6"/>
<sequence length="308" mass="35965">MGLPVIKFDKKEIDLYSKTNFDFDKIKNLKRFNDVNYQKYLRYLSLNIKSILTCSVDDLDKIAKNFKKIIDFKNKLKCTNRIGRKNCSNCSNCKKNILDNEFVSKIQEVLKYSSNSLSPYFKGRTNSACYICNAQYTIFANNSKGSKLIFEFDHYYPKSLFPGLSVSLYNLIPICGSCNKFKGNREYDIKRMHSNLKFELDNLSLGNYLTKGLKLSIKINDVTNISKKFYLSEIYEHHTDYIEELIQRKIKYNNAYKSKLEKKFGRIVGNFSAIENRLELGTYTSNEGIYKRPLSKFLQDINDQLNSL</sequence>
<organism evidence="1 2">
    <name type="scientific">Paenimyroides viscosum</name>
    <dbReference type="NCBI Taxonomy" id="2488729"/>
    <lineage>
        <taxon>Bacteria</taxon>
        <taxon>Pseudomonadati</taxon>
        <taxon>Bacteroidota</taxon>
        <taxon>Flavobacteriia</taxon>
        <taxon>Flavobacteriales</taxon>
        <taxon>Flavobacteriaceae</taxon>
        <taxon>Paenimyroides</taxon>
    </lineage>
</organism>
<evidence type="ECO:0000313" key="1">
    <source>
        <dbReference type="EMBL" id="RRA96510.1"/>
    </source>
</evidence>
<evidence type="ECO:0008006" key="3">
    <source>
        <dbReference type="Google" id="ProtNLM"/>
    </source>
</evidence>
<evidence type="ECO:0000313" key="2">
    <source>
        <dbReference type="Proteomes" id="UP000268372"/>
    </source>
</evidence>
<gene>
    <name evidence="1" type="ORF">EG242_02630</name>
</gene>
<protein>
    <recommendedName>
        <fullName evidence="3">HNH nuclease domain-containing protein</fullName>
    </recommendedName>
</protein>
<accession>A0A3P1B5T6</accession>
<reference evidence="1 2" key="1">
    <citation type="submission" date="2018-11" db="EMBL/GenBank/DDBJ databases">
        <title>Flavobacterium sp. nov., YIM 102796 draft genome.</title>
        <authorList>
            <person name="Li G."/>
            <person name="Jiang Y."/>
        </authorList>
    </citation>
    <scope>NUCLEOTIDE SEQUENCE [LARGE SCALE GENOMIC DNA]</scope>
    <source>
        <strain evidence="1 2">YIM 102796</strain>
    </source>
</reference>
<dbReference type="RefSeq" id="WP_124898366.1">
    <property type="nucleotide sequence ID" value="NZ_RQTJ01000003.1"/>
</dbReference>
<dbReference type="Gene3D" id="1.10.30.50">
    <property type="match status" value="1"/>
</dbReference>
<dbReference type="Proteomes" id="UP000268372">
    <property type="component" value="Unassembled WGS sequence"/>
</dbReference>
<comment type="caution">
    <text evidence="1">The sequence shown here is derived from an EMBL/GenBank/DDBJ whole genome shotgun (WGS) entry which is preliminary data.</text>
</comment>
<dbReference type="EMBL" id="RQTJ01000003">
    <property type="protein sequence ID" value="RRA96510.1"/>
    <property type="molecule type" value="Genomic_DNA"/>
</dbReference>
<dbReference type="OrthoDB" id="9816185at2"/>
<keyword evidence="2" id="KW-1185">Reference proteome</keyword>
<proteinExistence type="predicted"/>